<sequence>MNLKIETKRLILRELLFSDAKALFKMDNNPKVHTYLGNNPVKSIEEVNDYISDIRTQYVINKIGRFAIILKDTNEFIGWAGLKFVTEPENELVNFFDLGYRLQEEHWGNGYAKEAAEAWLNYGFNKMKKYSIYASAHIDNRNSKRILEKIGMTQKSEYKWKDIPCAWFEITKESFSKS</sequence>
<dbReference type="InterPro" id="IPR016181">
    <property type="entry name" value="Acyl_CoA_acyltransferase"/>
</dbReference>
<evidence type="ECO:0000313" key="2">
    <source>
        <dbReference type="EMBL" id="NHN26812.1"/>
    </source>
</evidence>
<proteinExistence type="predicted"/>
<keyword evidence="3" id="KW-1185">Reference proteome</keyword>
<dbReference type="PROSITE" id="PS51186">
    <property type="entry name" value="GNAT"/>
    <property type="match status" value="1"/>
</dbReference>
<reference evidence="2 3" key="2">
    <citation type="submission" date="2019-05" db="EMBL/GenBank/DDBJ databases">
        <authorList>
            <person name="Lianzixin W."/>
        </authorList>
    </citation>
    <scope>NUCLEOTIDE SEQUENCE [LARGE SCALE GENOMIC DNA]</scope>
    <source>
        <strain evidence="2 3">EC11</strain>
    </source>
</reference>
<gene>
    <name evidence="2" type="ORF">FIA58_014095</name>
</gene>
<feature type="domain" description="N-acetyltransferase" evidence="1">
    <location>
        <begin position="10"/>
        <end position="173"/>
    </location>
</feature>
<evidence type="ECO:0000259" key="1">
    <source>
        <dbReference type="PROSITE" id="PS51186"/>
    </source>
</evidence>
<organism evidence="2 3">
    <name type="scientific">Flavobacterium jejuense</name>
    <dbReference type="NCBI Taxonomy" id="1544455"/>
    <lineage>
        <taxon>Bacteria</taxon>
        <taxon>Pseudomonadati</taxon>
        <taxon>Bacteroidota</taxon>
        <taxon>Flavobacteriia</taxon>
        <taxon>Flavobacteriales</taxon>
        <taxon>Flavobacteriaceae</taxon>
        <taxon>Flavobacterium</taxon>
    </lineage>
</organism>
<reference evidence="2 3" key="3">
    <citation type="submission" date="2020-02" db="EMBL/GenBank/DDBJ databases">
        <title>Flavobacterium profundi sp. nov., isolated from a deep-sea seamount.</title>
        <authorList>
            <person name="Zhang D.-C."/>
        </authorList>
    </citation>
    <scope>NUCLEOTIDE SEQUENCE [LARGE SCALE GENOMIC DNA]</scope>
    <source>
        <strain evidence="2 3">EC11</strain>
    </source>
</reference>
<dbReference type="EMBL" id="VEVQ02000009">
    <property type="protein sequence ID" value="NHN26812.1"/>
    <property type="molecule type" value="Genomic_DNA"/>
</dbReference>
<reference evidence="3" key="1">
    <citation type="submission" date="2019-05" db="EMBL/GenBank/DDBJ databases">
        <title>Flavobacterium profundi sp. nov., isolated from a deep-sea seamount.</title>
        <authorList>
            <person name="Zhang D.-C."/>
        </authorList>
    </citation>
    <scope>NUCLEOTIDE SEQUENCE [LARGE SCALE GENOMIC DNA]</scope>
    <source>
        <strain evidence="3">EC11</strain>
    </source>
</reference>
<dbReference type="InterPro" id="IPR051531">
    <property type="entry name" value="N-acetyltransferase"/>
</dbReference>
<dbReference type="RefSeq" id="WP_140963128.1">
    <property type="nucleotide sequence ID" value="NZ_VEVQ02000009.1"/>
</dbReference>
<dbReference type="PANTHER" id="PTHR43792:SF16">
    <property type="entry name" value="N-ACETYLTRANSFERASE DOMAIN-CONTAINING PROTEIN"/>
    <property type="match status" value="1"/>
</dbReference>
<dbReference type="SUPFAM" id="SSF55729">
    <property type="entry name" value="Acyl-CoA N-acyltransferases (Nat)"/>
    <property type="match status" value="1"/>
</dbReference>
<comment type="caution">
    <text evidence="2">The sequence shown here is derived from an EMBL/GenBank/DDBJ whole genome shotgun (WGS) entry which is preliminary data.</text>
</comment>
<dbReference type="PANTHER" id="PTHR43792">
    <property type="entry name" value="GNAT FAMILY, PUTATIVE (AFU_ORTHOLOGUE AFUA_3G00765)-RELATED-RELATED"/>
    <property type="match status" value="1"/>
</dbReference>
<name>A0ABX0ISG4_9FLAO</name>
<dbReference type="Gene3D" id="3.40.630.30">
    <property type="match status" value="1"/>
</dbReference>
<dbReference type="Proteomes" id="UP000817854">
    <property type="component" value="Unassembled WGS sequence"/>
</dbReference>
<evidence type="ECO:0000313" key="3">
    <source>
        <dbReference type="Proteomes" id="UP000817854"/>
    </source>
</evidence>
<dbReference type="InterPro" id="IPR000182">
    <property type="entry name" value="GNAT_dom"/>
</dbReference>
<protein>
    <submittedName>
        <fullName evidence="2">GNAT family N-acetyltransferase</fullName>
    </submittedName>
</protein>
<dbReference type="Pfam" id="PF13302">
    <property type="entry name" value="Acetyltransf_3"/>
    <property type="match status" value="1"/>
</dbReference>
<accession>A0ABX0ISG4</accession>